<name>A0A5B7DFH3_PORTR</name>
<reference evidence="1 2" key="1">
    <citation type="submission" date="2019-05" db="EMBL/GenBank/DDBJ databases">
        <title>Another draft genome of Portunus trituberculatus and its Hox gene families provides insights of decapod evolution.</title>
        <authorList>
            <person name="Jeong J.-H."/>
            <person name="Song I."/>
            <person name="Kim S."/>
            <person name="Choi T."/>
            <person name="Kim D."/>
            <person name="Ryu S."/>
            <person name="Kim W."/>
        </authorList>
    </citation>
    <scope>NUCLEOTIDE SEQUENCE [LARGE SCALE GENOMIC DNA]</scope>
    <source>
        <tissue evidence="1">Muscle</tissue>
    </source>
</reference>
<accession>A0A5B7DFH3</accession>
<organism evidence="1 2">
    <name type="scientific">Portunus trituberculatus</name>
    <name type="common">Swimming crab</name>
    <name type="synonym">Neptunus trituberculatus</name>
    <dbReference type="NCBI Taxonomy" id="210409"/>
    <lineage>
        <taxon>Eukaryota</taxon>
        <taxon>Metazoa</taxon>
        <taxon>Ecdysozoa</taxon>
        <taxon>Arthropoda</taxon>
        <taxon>Crustacea</taxon>
        <taxon>Multicrustacea</taxon>
        <taxon>Malacostraca</taxon>
        <taxon>Eumalacostraca</taxon>
        <taxon>Eucarida</taxon>
        <taxon>Decapoda</taxon>
        <taxon>Pleocyemata</taxon>
        <taxon>Brachyura</taxon>
        <taxon>Eubrachyura</taxon>
        <taxon>Portunoidea</taxon>
        <taxon>Portunidae</taxon>
        <taxon>Portuninae</taxon>
        <taxon>Portunus</taxon>
    </lineage>
</organism>
<dbReference type="AlphaFoldDB" id="A0A5B7DFH3"/>
<evidence type="ECO:0000313" key="1">
    <source>
        <dbReference type="EMBL" id="MPC19826.1"/>
    </source>
</evidence>
<keyword evidence="2" id="KW-1185">Reference proteome</keyword>
<sequence>MSGEGREQRGELEATGKGCWTTARHLCAPEEGEQGAAEYKGSCRRRVTSQSRQCLRKCPRGVLSRRNRCP</sequence>
<dbReference type="Proteomes" id="UP000324222">
    <property type="component" value="Unassembled WGS sequence"/>
</dbReference>
<gene>
    <name evidence="1" type="ORF">E2C01_012756</name>
</gene>
<protein>
    <submittedName>
        <fullName evidence="1">Uncharacterized protein</fullName>
    </submittedName>
</protein>
<proteinExistence type="predicted"/>
<evidence type="ECO:0000313" key="2">
    <source>
        <dbReference type="Proteomes" id="UP000324222"/>
    </source>
</evidence>
<dbReference type="EMBL" id="VSRR010000808">
    <property type="protein sequence ID" value="MPC19826.1"/>
    <property type="molecule type" value="Genomic_DNA"/>
</dbReference>
<comment type="caution">
    <text evidence="1">The sequence shown here is derived from an EMBL/GenBank/DDBJ whole genome shotgun (WGS) entry which is preliminary data.</text>
</comment>